<evidence type="ECO:0000313" key="3">
    <source>
        <dbReference type="RefSeq" id="XP_010274553.1"/>
    </source>
</evidence>
<protein>
    <submittedName>
        <fullName evidence="3">Uncharacterized protein LOC104609852 isoform X1</fullName>
    </submittedName>
</protein>
<dbReference type="RefSeq" id="XP_010274553.1">
    <property type="nucleotide sequence ID" value="XM_010276251.2"/>
</dbReference>
<dbReference type="OrthoDB" id="2014278at2759"/>
<evidence type="ECO:0000313" key="2">
    <source>
        <dbReference type="Proteomes" id="UP000189703"/>
    </source>
</evidence>
<feature type="region of interest" description="Disordered" evidence="1">
    <location>
        <begin position="243"/>
        <end position="263"/>
    </location>
</feature>
<dbReference type="Pfam" id="PF05056">
    <property type="entry name" value="DUF674"/>
    <property type="match status" value="1"/>
</dbReference>
<dbReference type="InterPro" id="IPR007750">
    <property type="entry name" value="DUF674"/>
</dbReference>
<name>A0A1U8B556_NELNU</name>
<dbReference type="Proteomes" id="UP000189703">
    <property type="component" value="Unplaced"/>
</dbReference>
<dbReference type="KEGG" id="nnu:104609852"/>
<sequence>MATEMSLKLLVDMNSKRVLFAEAEKEIVDFLFSLLIMPMGTIVRLLSPHHASAGCFGNLYNSVQNLGDMYLQPNTDKAPLLQPKIAYSPLTTGVQRQDTLPLLLLQDAESEQSKSTSPPQRVKYYRNSARICGHLSNVAGTRCPCGWDMNMELQLIEPKTVAAGARGYVKELVTYMITDDLVVTPMSTISSITLLSRLGVKGICNLEEVSVKLDKEQGLALLRAALQSKSVLTDVFLMEGAPQTPADSKRMEEPIVAEPKKAS</sequence>
<dbReference type="AlphaFoldDB" id="A0A1U8B556"/>
<accession>A0A1U8B556</accession>
<dbReference type="GeneID" id="104609852"/>
<gene>
    <name evidence="3" type="primary">LOC104609852</name>
</gene>
<dbReference type="FunCoup" id="A0A1U8B556">
    <property type="interactions" value="81"/>
</dbReference>
<dbReference type="OMA" id="MEAKATC"/>
<keyword evidence="2" id="KW-1185">Reference proteome</keyword>
<proteinExistence type="predicted"/>
<dbReference type="PANTHER" id="PTHR33103:SF19">
    <property type="entry name" value="OS09G0544700 PROTEIN"/>
    <property type="match status" value="1"/>
</dbReference>
<evidence type="ECO:0000256" key="1">
    <source>
        <dbReference type="SAM" id="MobiDB-lite"/>
    </source>
</evidence>
<organism evidence="2 3">
    <name type="scientific">Nelumbo nucifera</name>
    <name type="common">Sacred lotus</name>
    <dbReference type="NCBI Taxonomy" id="4432"/>
    <lineage>
        <taxon>Eukaryota</taxon>
        <taxon>Viridiplantae</taxon>
        <taxon>Streptophyta</taxon>
        <taxon>Embryophyta</taxon>
        <taxon>Tracheophyta</taxon>
        <taxon>Spermatophyta</taxon>
        <taxon>Magnoliopsida</taxon>
        <taxon>Proteales</taxon>
        <taxon>Nelumbonaceae</taxon>
        <taxon>Nelumbo</taxon>
    </lineage>
</organism>
<dbReference type="STRING" id="4432.A0A1U8B556"/>
<feature type="compositionally biased region" description="Basic and acidic residues" evidence="1">
    <location>
        <begin position="247"/>
        <end position="263"/>
    </location>
</feature>
<dbReference type="eggNOG" id="KOG0017">
    <property type="taxonomic scope" value="Eukaryota"/>
</dbReference>
<dbReference type="PANTHER" id="PTHR33103">
    <property type="entry name" value="OS01G0153900 PROTEIN"/>
    <property type="match status" value="1"/>
</dbReference>
<reference evidence="3" key="1">
    <citation type="submission" date="2025-08" db="UniProtKB">
        <authorList>
            <consortium name="RefSeq"/>
        </authorList>
    </citation>
    <scope>IDENTIFICATION</scope>
</reference>